<dbReference type="GO" id="GO:0018773">
    <property type="term" value="F:acetylpyruvate hydrolase activity"/>
    <property type="evidence" value="ECO:0007669"/>
    <property type="project" value="TreeGrafter"/>
</dbReference>
<protein>
    <submittedName>
        <fullName evidence="4">DUF2437 domain-containing protein</fullName>
    </submittedName>
</protein>
<dbReference type="RefSeq" id="WP_141611620.1">
    <property type="nucleotide sequence ID" value="NZ_VIGC02000028.1"/>
</dbReference>
<dbReference type="Proteomes" id="UP000317371">
    <property type="component" value="Unassembled WGS sequence"/>
</dbReference>
<name>A0A540VD88_9CHLR</name>
<gene>
    <name evidence="4" type="ORF">FKZ61_18350</name>
</gene>
<dbReference type="Pfam" id="PF01557">
    <property type="entry name" value="FAA_hydrolase"/>
    <property type="match status" value="1"/>
</dbReference>
<proteinExistence type="predicted"/>
<evidence type="ECO:0000256" key="1">
    <source>
        <dbReference type="ARBA" id="ARBA00022723"/>
    </source>
</evidence>
<dbReference type="GO" id="GO:0019752">
    <property type="term" value="P:carboxylic acid metabolic process"/>
    <property type="evidence" value="ECO:0007669"/>
    <property type="project" value="UniProtKB-ARBA"/>
</dbReference>
<sequence>MRIVRFIEMLEGQPGSLAQWGLLEDQIVYPLAQAPYLDPLGDGVYAPRVVGPPRPLAHVRLLAPAQPSKLVCVGRNYAEHAAELGNEVPPEPLIFLKPPSSVIGPDQPVVYPSISSRVDHEAELAVVIGRRCRNLREEDAAQVIFGYTLANDVTARDLQRQDGQWTRGKGFDTFGPVGPWVDTAFDPRGRTVRCLVNGQVRQEGNTDLMIYPIARVLAFVTRFMTLEPGDLLLTGTPAGVGPVQPGDVMTVEIPGLGQLSNPVVAEDADPTQAQE</sequence>
<evidence type="ECO:0000259" key="3">
    <source>
        <dbReference type="Pfam" id="PF10370"/>
    </source>
</evidence>
<comment type="caution">
    <text evidence="4">The sequence shown here is derived from an EMBL/GenBank/DDBJ whole genome shotgun (WGS) entry which is preliminary data.</text>
</comment>
<feature type="domain" description="Fumarylacetoacetase-like C-terminal" evidence="2">
    <location>
        <begin position="69"/>
        <end position="264"/>
    </location>
</feature>
<dbReference type="InterPro" id="IPR011234">
    <property type="entry name" value="Fumarylacetoacetase-like_C"/>
</dbReference>
<feature type="domain" description="Rv2993c-like N-terminal" evidence="3">
    <location>
        <begin position="1"/>
        <end position="64"/>
    </location>
</feature>
<dbReference type="SUPFAM" id="SSF56529">
    <property type="entry name" value="FAH"/>
    <property type="match status" value="1"/>
</dbReference>
<dbReference type="Pfam" id="PF10370">
    <property type="entry name" value="Rv2993c-like_N"/>
    <property type="match status" value="1"/>
</dbReference>
<dbReference type="GO" id="GO:0046872">
    <property type="term" value="F:metal ion binding"/>
    <property type="evidence" value="ECO:0007669"/>
    <property type="project" value="UniProtKB-KW"/>
</dbReference>
<dbReference type="GO" id="GO:0016853">
    <property type="term" value="F:isomerase activity"/>
    <property type="evidence" value="ECO:0007669"/>
    <property type="project" value="UniProtKB-ARBA"/>
</dbReference>
<organism evidence="4 5">
    <name type="scientific">Litorilinea aerophila</name>
    <dbReference type="NCBI Taxonomy" id="1204385"/>
    <lineage>
        <taxon>Bacteria</taxon>
        <taxon>Bacillati</taxon>
        <taxon>Chloroflexota</taxon>
        <taxon>Caldilineae</taxon>
        <taxon>Caldilineales</taxon>
        <taxon>Caldilineaceae</taxon>
        <taxon>Litorilinea</taxon>
    </lineage>
</organism>
<dbReference type="OrthoDB" id="9805307at2"/>
<dbReference type="InterPro" id="IPR018833">
    <property type="entry name" value="Rv2993c-like_N"/>
</dbReference>
<dbReference type="InterPro" id="IPR036663">
    <property type="entry name" value="Fumarylacetoacetase_C_sf"/>
</dbReference>
<dbReference type="PANTHER" id="PTHR11820:SF7">
    <property type="entry name" value="ACYLPYRUVASE FAHD1, MITOCHONDRIAL"/>
    <property type="match status" value="1"/>
</dbReference>
<evidence type="ECO:0000313" key="5">
    <source>
        <dbReference type="Proteomes" id="UP000317371"/>
    </source>
</evidence>
<reference evidence="4 5" key="1">
    <citation type="submission" date="2019-06" db="EMBL/GenBank/DDBJ databases">
        <title>Genome sequence of Litorilinea aerophila BAA-2444.</title>
        <authorList>
            <person name="Maclea K.S."/>
            <person name="Maurais E.G."/>
            <person name="Iannazzi L.C."/>
        </authorList>
    </citation>
    <scope>NUCLEOTIDE SEQUENCE [LARGE SCALE GENOMIC DNA]</scope>
    <source>
        <strain evidence="4 5">ATCC BAA-2444</strain>
    </source>
</reference>
<evidence type="ECO:0000259" key="2">
    <source>
        <dbReference type="Pfam" id="PF01557"/>
    </source>
</evidence>
<keyword evidence="5" id="KW-1185">Reference proteome</keyword>
<dbReference type="FunFam" id="3.90.850.10:FF:000002">
    <property type="entry name" value="2-hydroxyhepta-2,4-diene-1,7-dioate isomerase"/>
    <property type="match status" value="1"/>
</dbReference>
<dbReference type="AlphaFoldDB" id="A0A540VD88"/>
<dbReference type="EMBL" id="VIGC01000028">
    <property type="protein sequence ID" value="TQE94053.1"/>
    <property type="molecule type" value="Genomic_DNA"/>
</dbReference>
<dbReference type="InParanoid" id="A0A540VD88"/>
<dbReference type="PANTHER" id="PTHR11820">
    <property type="entry name" value="ACYLPYRUVASE"/>
    <property type="match status" value="1"/>
</dbReference>
<evidence type="ECO:0000313" key="4">
    <source>
        <dbReference type="EMBL" id="TQE94053.1"/>
    </source>
</evidence>
<keyword evidence="1" id="KW-0479">Metal-binding</keyword>
<accession>A0A540VD88</accession>
<dbReference type="Gene3D" id="3.90.850.10">
    <property type="entry name" value="Fumarylacetoacetase-like, C-terminal domain"/>
    <property type="match status" value="1"/>
</dbReference>